<dbReference type="PANTHER" id="PTHR43424">
    <property type="entry name" value="LOCUS PUTATIVE PROTEIN 1-RELATED"/>
    <property type="match status" value="1"/>
</dbReference>
<evidence type="ECO:0000313" key="2">
    <source>
        <dbReference type="EMBL" id="MBN6102128.1"/>
    </source>
</evidence>
<dbReference type="PANTHER" id="PTHR43424:SF1">
    <property type="entry name" value="LOCUS PUTATIVE PROTEIN 1-RELATED"/>
    <property type="match status" value="1"/>
</dbReference>
<keyword evidence="1" id="KW-0812">Transmembrane</keyword>
<dbReference type="InterPro" id="IPR052556">
    <property type="entry name" value="PolySynth_Transporter"/>
</dbReference>
<feature type="transmembrane region" description="Helical" evidence="1">
    <location>
        <begin position="178"/>
        <end position="196"/>
    </location>
</feature>
<protein>
    <recommendedName>
        <fullName evidence="4">Polysaccharide biosynthesis protein</fullName>
    </recommendedName>
</protein>
<feature type="transmembrane region" description="Helical" evidence="1">
    <location>
        <begin position="53"/>
        <end position="73"/>
    </location>
</feature>
<evidence type="ECO:0000256" key="1">
    <source>
        <dbReference type="SAM" id="Phobius"/>
    </source>
</evidence>
<proteinExistence type="predicted"/>
<dbReference type="EMBL" id="JAFIWB010000006">
    <property type="protein sequence ID" value="MBN6102128.1"/>
    <property type="molecule type" value="Genomic_DNA"/>
</dbReference>
<feature type="transmembrane region" description="Helical" evidence="1">
    <location>
        <begin position="361"/>
        <end position="380"/>
    </location>
</feature>
<keyword evidence="1" id="KW-1133">Transmembrane helix</keyword>
<name>A0ABS3B0M6_9XANT</name>
<organism evidence="2 3">
    <name type="scientific">Xanthomonas bonasiae</name>
    <dbReference type="NCBI Taxonomy" id="2810351"/>
    <lineage>
        <taxon>Bacteria</taxon>
        <taxon>Pseudomonadati</taxon>
        <taxon>Pseudomonadota</taxon>
        <taxon>Gammaproteobacteria</taxon>
        <taxon>Lysobacterales</taxon>
        <taxon>Lysobacteraceae</taxon>
        <taxon>Xanthomonas</taxon>
    </lineage>
</organism>
<accession>A0ABS3B0M6</accession>
<feature type="transmembrane region" description="Helical" evidence="1">
    <location>
        <begin position="119"/>
        <end position="144"/>
    </location>
</feature>
<sequence length="416" mass="44333">MNAKFRMPKLGWLARNTLGTTLWHALRVASQLVWVLLLARVLGASGYGNYSGIAGLAVALGGFAGFGLGLRMYQDTARDHTLFPMRWQQAGRALAWSTPLLLLVYLVLGSAIFKQPGSWILLGIGLSEILFAPIIAQVASAYAAHTLVLQAAAVPVAGSLARVAAVGAFMQLESGQGLSLYVWLHLTALAACAILLRHGCTRRLLANSPNHSLAWNDLRAGIGLSGIWASTMAWTSVDKTFALRWGGEAIAGNFTAAQRFTGLATLPIEGLIGAALPRMFRQGAGMNEHPFMMRALLACTFAYGLVAALFLYFASGTIVAILGSDFASAAPVVKLLAWCAPISCMRILLAHWLLARSDIRARVLLETIGLCVLAWAMFAFTPTQGAIGSAWAIIAGECALVLLFSIRLITHRASAT</sequence>
<feature type="transmembrane region" description="Helical" evidence="1">
    <location>
        <begin position="151"/>
        <end position="172"/>
    </location>
</feature>
<comment type="caution">
    <text evidence="2">The sequence shown here is derived from an EMBL/GenBank/DDBJ whole genome shotgun (WGS) entry which is preliminary data.</text>
</comment>
<feature type="transmembrane region" description="Helical" evidence="1">
    <location>
        <begin position="386"/>
        <end position="409"/>
    </location>
</feature>
<dbReference type="RefSeq" id="WP_206229386.1">
    <property type="nucleotide sequence ID" value="NZ_JAFIWB010000006.1"/>
</dbReference>
<dbReference type="Proteomes" id="UP000695802">
    <property type="component" value="Unassembled WGS sequence"/>
</dbReference>
<feature type="transmembrane region" description="Helical" evidence="1">
    <location>
        <begin position="93"/>
        <end position="113"/>
    </location>
</feature>
<feature type="transmembrane region" description="Helical" evidence="1">
    <location>
        <begin position="295"/>
        <end position="323"/>
    </location>
</feature>
<feature type="transmembrane region" description="Helical" evidence="1">
    <location>
        <begin position="335"/>
        <end position="354"/>
    </location>
</feature>
<evidence type="ECO:0000313" key="3">
    <source>
        <dbReference type="Proteomes" id="UP000695802"/>
    </source>
</evidence>
<keyword evidence="3" id="KW-1185">Reference proteome</keyword>
<gene>
    <name evidence="2" type="ORF">JR064_08120</name>
</gene>
<keyword evidence="1" id="KW-0472">Membrane</keyword>
<reference evidence="2 3" key="1">
    <citation type="submission" date="2021-02" db="EMBL/GenBank/DDBJ databases">
        <title>Taxonomically Unique Crown Gall-Associated Xanthomonas Stains Have Deficiency in Virulence Repertories.</title>
        <authorList>
            <person name="Mafakheri H."/>
            <person name="Taghavi S.M."/>
            <person name="Dimkic I."/>
            <person name="Nemanja K."/>
            <person name="Osdaghi E."/>
        </authorList>
    </citation>
    <scope>NUCLEOTIDE SEQUENCE [LARGE SCALE GENOMIC DNA]</scope>
    <source>
        <strain evidence="2 3">FX4</strain>
    </source>
</reference>
<evidence type="ECO:0008006" key="4">
    <source>
        <dbReference type="Google" id="ProtNLM"/>
    </source>
</evidence>